<organism evidence="2 3">
    <name type="scientific">Protopolystoma xenopodis</name>
    <dbReference type="NCBI Taxonomy" id="117903"/>
    <lineage>
        <taxon>Eukaryota</taxon>
        <taxon>Metazoa</taxon>
        <taxon>Spiralia</taxon>
        <taxon>Lophotrochozoa</taxon>
        <taxon>Platyhelminthes</taxon>
        <taxon>Monogenea</taxon>
        <taxon>Polyopisthocotylea</taxon>
        <taxon>Polystomatidea</taxon>
        <taxon>Polystomatidae</taxon>
        <taxon>Protopolystoma</taxon>
    </lineage>
</organism>
<feature type="compositionally biased region" description="Basic and acidic residues" evidence="1">
    <location>
        <begin position="115"/>
        <end position="124"/>
    </location>
</feature>
<evidence type="ECO:0000313" key="2">
    <source>
        <dbReference type="EMBL" id="VEL35480.1"/>
    </source>
</evidence>
<dbReference type="EMBL" id="CAAALY010249940">
    <property type="protein sequence ID" value="VEL35480.1"/>
    <property type="molecule type" value="Genomic_DNA"/>
</dbReference>
<dbReference type="AlphaFoldDB" id="A0A448XFX1"/>
<accession>A0A448XFX1</accession>
<sequence>MGCEGTELCCQPEITPIGMYTSWDSRLGVYRVDEMQRMQAICVRQPGLKVDPSEHEEKRVSSFSFSLAIISSSWATIWPGWGRECLCASQQRHIRAQQSSEKQVSRSGLMPRAGNKKERVGGDG</sequence>
<keyword evidence="3" id="KW-1185">Reference proteome</keyword>
<protein>
    <submittedName>
        <fullName evidence="2">Uncharacterized protein</fullName>
    </submittedName>
</protein>
<comment type="caution">
    <text evidence="2">The sequence shown here is derived from an EMBL/GenBank/DDBJ whole genome shotgun (WGS) entry which is preliminary data.</text>
</comment>
<dbReference type="Proteomes" id="UP000784294">
    <property type="component" value="Unassembled WGS sequence"/>
</dbReference>
<evidence type="ECO:0000256" key="1">
    <source>
        <dbReference type="SAM" id="MobiDB-lite"/>
    </source>
</evidence>
<proteinExistence type="predicted"/>
<gene>
    <name evidence="2" type="ORF">PXEA_LOCUS28920</name>
</gene>
<evidence type="ECO:0000313" key="3">
    <source>
        <dbReference type="Proteomes" id="UP000784294"/>
    </source>
</evidence>
<feature type="compositionally biased region" description="Polar residues" evidence="1">
    <location>
        <begin position="96"/>
        <end position="106"/>
    </location>
</feature>
<name>A0A448XFX1_9PLAT</name>
<feature type="region of interest" description="Disordered" evidence="1">
    <location>
        <begin position="96"/>
        <end position="124"/>
    </location>
</feature>
<reference evidence="2" key="1">
    <citation type="submission" date="2018-11" db="EMBL/GenBank/DDBJ databases">
        <authorList>
            <consortium name="Pathogen Informatics"/>
        </authorList>
    </citation>
    <scope>NUCLEOTIDE SEQUENCE</scope>
</reference>